<comment type="caution">
    <text evidence="2">The sequence shown here is derived from an EMBL/GenBank/DDBJ whole genome shotgun (WGS) entry which is preliminary data.</text>
</comment>
<evidence type="ECO:0000313" key="2">
    <source>
        <dbReference type="EMBL" id="CCM65991.1"/>
    </source>
</evidence>
<accession>R4Z783</accession>
<evidence type="ECO:0000256" key="1">
    <source>
        <dbReference type="SAM" id="MobiDB-lite"/>
    </source>
</evidence>
<protein>
    <submittedName>
        <fullName evidence="2">Uncharacterized protein</fullName>
    </submittedName>
</protein>
<proteinExistence type="predicted"/>
<feature type="region of interest" description="Disordered" evidence="1">
    <location>
        <begin position="1"/>
        <end position="24"/>
    </location>
</feature>
<gene>
    <name evidence="2" type="ORF">BN381_90062</name>
</gene>
<keyword evidence="3" id="KW-1185">Reference proteome</keyword>
<feature type="compositionally biased region" description="Polar residues" evidence="1">
    <location>
        <begin position="1"/>
        <end position="17"/>
    </location>
</feature>
<sequence length="60" mass="6620">MLRTNDTNSPTSQSQNPPIAGRPLTVAHKGFSGYTSFKIGYKPGISRHCKASSRFLEHED</sequence>
<dbReference type="HOGENOM" id="CLU_2932684_0_0_11"/>
<dbReference type="EMBL" id="CANL01000087">
    <property type="protein sequence ID" value="CCM65991.1"/>
    <property type="molecule type" value="Genomic_DNA"/>
</dbReference>
<name>R4Z783_9ACTN</name>
<dbReference type="AlphaFoldDB" id="R4Z783"/>
<organism evidence="2 3">
    <name type="scientific">Candidatus Neomicrothrix parvicella RN1</name>
    <dbReference type="NCBI Taxonomy" id="1229780"/>
    <lineage>
        <taxon>Bacteria</taxon>
        <taxon>Bacillati</taxon>
        <taxon>Actinomycetota</taxon>
        <taxon>Acidimicrobiia</taxon>
        <taxon>Acidimicrobiales</taxon>
        <taxon>Microthrixaceae</taxon>
        <taxon>Candidatus Neomicrothrix</taxon>
    </lineage>
</organism>
<reference evidence="2 3" key="1">
    <citation type="journal article" date="2013" name="ISME J.">
        <title>Metabolic model for the filamentous 'Candidatus Microthrix parvicella' based on genomic and metagenomic analyses.</title>
        <authorList>
            <person name="Jon McIlroy S."/>
            <person name="Kristiansen R."/>
            <person name="Albertsen M."/>
            <person name="Michael Karst S."/>
            <person name="Rossetti S."/>
            <person name="Lund Nielsen J."/>
            <person name="Tandoi V."/>
            <person name="James Seviour R."/>
            <person name="Nielsen P.H."/>
        </authorList>
    </citation>
    <scope>NUCLEOTIDE SEQUENCE [LARGE SCALE GENOMIC DNA]</scope>
    <source>
        <strain evidence="2 3">RN1</strain>
    </source>
</reference>
<dbReference type="Proteomes" id="UP000018291">
    <property type="component" value="Unassembled WGS sequence"/>
</dbReference>
<evidence type="ECO:0000313" key="3">
    <source>
        <dbReference type="Proteomes" id="UP000018291"/>
    </source>
</evidence>